<keyword evidence="4" id="KW-0812">Transmembrane</keyword>
<evidence type="ECO:0000256" key="1">
    <source>
        <dbReference type="ARBA" id="ARBA00009063"/>
    </source>
</evidence>
<accession>A0ABR0M9J9</accession>
<dbReference type="InterPro" id="IPR000727">
    <property type="entry name" value="T_SNARE_dom"/>
</dbReference>
<keyword evidence="4" id="KW-0472">Membrane</keyword>
<dbReference type="EMBL" id="JAVRRA010000169">
    <property type="protein sequence ID" value="KAK5291148.1"/>
    <property type="molecule type" value="Genomic_DNA"/>
</dbReference>
<dbReference type="Proteomes" id="UP001357485">
    <property type="component" value="Unassembled WGS sequence"/>
</dbReference>
<evidence type="ECO:0000256" key="2">
    <source>
        <dbReference type="SAM" id="Coils"/>
    </source>
</evidence>
<dbReference type="SUPFAM" id="SSF47661">
    <property type="entry name" value="t-snare proteins"/>
    <property type="match status" value="1"/>
</dbReference>
<dbReference type="PROSITE" id="PS50192">
    <property type="entry name" value="T_SNARE"/>
    <property type="match status" value="1"/>
</dbReference>
<keyword evidence="2" id="KW-0175">Coiled coil</keyword>
<dbReference type="SMART" id="SM00397">
    <property type="entry name" value="t_SNARE"/>
    <property type="match status" value="1"/>
</dbReference>
<comment type="similarity">
    <text evidence="1">Belongs to the syntaxin family.</text>
</comment>
<evidence type="ECO:0000256" key="4">
    <source>
        <dbReference type="SAM" id="Phobius"/>
    </source>
</evidence>
<organism evidence="6 7">
    <name type="scientific">Cryomyces antarcticus</name>
    <dbReference type="NCBI Taxonomy" id="329879"/>
    <lineage>
        <taxon>Eukaryota</taxon>
        <taxon>Fungi</taxon>
        <taxon>Dikarya</taxon>
        <taxon>Ascomycota</taxon>
        <taxon>Pezizomycotina</taxon>
        <taxon>Dothideomycetes</taxon>
        <taxon>Dothideomycetes incertae sedis</taxon>
        <taxon>Cryomyces</taxon>
    </lineage>
</organism>
<feature type="compositionally biased region" description="Polar residues" evidence="3">
    <location>
        <begin position="53"/>
        <end position="66"/>
    </location>
</feature>
<dbReference type="InterPro" id="IPR006011">
    <property type="entry name" value="Syntaxin_N"/>
</dbReference>
<feature type="transmembrane region" description="Helical" evidence="4">
    <location>
        <begin position="296"/>
        <end position="319"/>
    </location>
</feature>
<name>A0ABR0M9J9_9PEZI</name>
<feature type="compositionally biased region" description="Low complexity" evidence="3">
    <location>
        <begin position="7"/>
        <end position="18"/>
    </location>
</feature>
<dbReference type="Pfam" id="PF05739">
    <property type="entry name" value="SNARE"/>
    <property type="match status" value="1"/>
</dbReference>
<evidence type="ECO:0000256" key="3">
    <source>
        <dbReference type="SAM" id="MobiDB-lite"/>
    </source>
</evidence>
<dbReference type="InterPro" id="IPR045242">
    <property type="entry name" value="Syntaxin"/>
</dbReference>
<feature type="domain" description="T-SNARE coiled-coil homology" evidence="5">
    <location>
        <begin position="222"/>
        <end position="284"/>
    </location>
</feature>
<dbReference type="Pfam" id="PF00804">
    <property type="entry name" value="Syntaxin"/>
    <property type="match status" value="1"/>
</dbReference>
<keyword evidence="4" id="KW-1133">Transmembrane helix</keyword>
<protein>
    <recommendedName>
        <fullName evidence="5">t-SNARE coiled-coil homology domain-containing protein</fullName>
    </recommendedName>
</protein>
<sequence>MSYNNTYSGSGYGQSNPYGGQGNYGQQTEYGHQTGYGTPDGRTSFEPDVEMQPLNSATNGYSPPTTHDTHRILEDCMAVDRAIDELERRLNELTRIQRGFVSGNGTTTAQVDSMGAEIMGSYRAMTTRVKKIKSTPGAANPQNAPQVGRLDRKLQKAINDYQNVESQFRREVEEQQARQYRIVRPNASEEEVQEAISSGGDQQIFQQALLNSDRRGQSQSALRSVQQRHDAIQQIERTMEELSHLFQDLAATVLAQDAMIEDIETKAVETDSNVKGGVVHLGTATTSARAARRKKWWCLGIVLLIIIIIVVAIVAWYFAAGPGAHKTGP</sequence>
<dbReference type="InterPro" id="IPR006012">
    <property type="entry name" value="Syntaxin/epimorphin_CS"/>
</dbReference>
<comment type="caution">
    <text evidence="6">The sequence shown here is derived from an EMBL/GenBank/DDBJ whole genome shotgun (WGS) entry which is preliminary data.</text>
</comment>
<evidence type="ECO:0000313" key="6">
    <source>
        <dbReference type="EMBL" id="KAK5291148.1"/>
    </source>
</evidence>
<dbReference type="PANTHER" id="PTHR19957">
    <property type="entry name" value="SYNTAXIN"/>
    <property type="match status" value="1"/>
</dbReference>
<feature type="coiled-coil region" evidence="2">
    <location>
        <begin position="147"/>
        <end position="178"/>
    </location>
</feature>
<reference evidence="6 7" key="1">
    <citation type="submission" date="2023-08" db="EMBL/GenBank/DDBJ databases">
        <title>Black Yeasts Isolated from many extreme environments.</title>
        <authorList>
            <person name="Coleine C."/>
            <person name="Stajich J.E."/>
            <person name="Selbmann L."/>
        </authorList>
    </citation>
    <scope>NUCLEOTIDE SEQUENCE [LARGE SCALE GENOMIC DNA]</scope>
    <source>
        <strain evidence="6 7">CCFEE 536</strain>
    </source>
</reference>
<dbReference type="Gene3D" id="1.20.58.70">
    <property type="match status" value="1"/>
</dbReference>
<evidence type="ECO:0000313" key="7">
    <source>
        <dbReference type="Proteomes" id="UP001357485"/>
    </source>
</evidence>
<dbReference type="CDD" id="cd15849">
    <property type="entry name" value="SNARE_Sso1"/>
    <property type="match status" value="1"/>
</dbReference>
<dbReference type="PROSITE" id="PS00914">
    <property type="entry name" value="SYNTAXIN"/>
    <property type="match status" value="1"/>
</dbReference>
<dbReference type="PANTHER" id="PTHR19957:SF380">
    <property type="entry name" value="SYNTAXIN FAMILY PROTEIN"/>
    <property type="match status" value="1"/>
</dbReference>
<gene>
    <name evidence="6" type="ORF">LTR16_002276</name>
</gene>
<dbReference type="InterPro" id="IPR010989">
    <property type="entry name" value="SNARE"/>
</dbReference>
<keyword evidence="7" id="KW-1185">Reference proteome</keyword>
<evidence type="ECO:0000259" key="5">
    <source>
        <dbReference type="PROSITE" id="PS50192"/>
    </source>
</evidence>
<proteinExistence type="inferred from homology"/>
<feature type="region of interest" description="Disordered" evidence="3">
    <location>
        <begin position="1"/>
        <end position="68"/>
    </location>
</feature>